<organism evidence="1 2">
    <name type="scientific">Amphimedon queenslandica</name>
    <name type="common">Sponge</name>
    <dbReference type="NCBI Taxonomy" id="400682"/>
    <lineage>
        <taxon>Eukaryota</taxon>
        <taxon>Metazoa</taxon>
        <taxon>Porifera</taxon>
        <taxon>Demospongiae</taxon>
        <taxon>Heteroscleromorpha</taxon>
        <taxon>Haplosclerida</taxon>
        <taxon>Niphatidae</taxon>
        <taxon>Amphimedon</taxon>
    </lineage>
</organism>
<protein>
    <recommendedName>
        <fullName evidence="3">Nuclear receptor 2C2-associated protein</fullName>
    </recommendedName>
</protein>
<reference evidence="1" key="2">
    <citation type="submission" date="2024-06" db="UniProtKB">
        <authorList>
            <consortium name="EnsemblMetazoa"/>
        </authorList>
    </citation>
    <scope>IDENTIFICATION</scope>
</reference>
<gene>
    <name evidence="1" type="primary">100640288</name>
</gene>
<keyword evidence="2" id="KW-1185">Reference proteome</keyword>
<name>A0AAN0J6F5_AMPQE</name>
<reference evidence="2" key="1">
    <citation type="journal article" date="2010" name="Nature">
        <title>The Amphimedon queenslandica genome and the evolution of animal complexity.</title>
        <authorList>
            <person name="Srivastava M."/>
            <person name="Simakov O."/>
            <person name="Chapman J."/>
            <person name="Fahey B."/>
            <person name="Gauthier M.E."/>
            <person name="Mitros T."/>
            <person name="Richards G.S."/>
            <person name="Conaco C."/>
            <person name="Dacre M."/>
            <person name="Hellsten U."/>
            <person name="Larroux C."/>
            <person name="Putnam N.H."/>
            <person name="Stanke M."/>
            <person name="Adamska M."/>
            <person name="Darling A."/>
            <person name="Degnan S.M."/>
            <person name="Oakley T.H."/>
            <person name="Plachetzki D.C."/>
            <person name="Zhai Y."/>
            <person name="Adamski M."/>
            <person name="Calcino A."/>
            <person name="Cummins S.F."/>
            <person name="Goodstein D.M."/>
            <person name="Harris C."/>
            <person name="Jackson D.J."/>
            <person name="Leys S.P."/>
            <person name="Shu S."/>
            <person name="Woodcroft B.J."/>
            <person name="Vervoort M."/>
            <person name="Kosik K.S."/>
            <person name="Manning G."/>
            <person name="Degnan B.M."/>
            <person name="Rokhsar D.S."/>
        </authorList>
    </citation>
    <scope>NUCLEOTIDE SEQUENCE [LARGE SCALE GENOMIC DNA]</scope>
</reference>
<proteinExistence type="predicted"/>
<accession>A0AAN0J6F5</accession>
<evidence type="ECO:0008006" key="3">
    <source>
        <dbReference type="Google" id="ProtNLM"/>
    </source>
</evidence>
<dbReference type="Proteomes" id="UP000007879">
    <property type="component" value="Unassembled WGS sequence"/>
</dbReference>
<evidence type="ECO:0000313" key="2">
    <source>
        <dbReference type="Proteomes" id="UP000007879"/>
    </source>
</evidence>
<dbReference type="AlphaFoldDB" id="A0AAN0J6F5"/>
<dbReference type="SUPFAM" id="SSF49785">
    <property type="entry name" value="Galactose-binding domain-like"/>
    <property type="match status" value="1"/>
</dbReference>
<sequence length="99" mass="11367">MESLTSAGKDFNLRVSSTLNRDAKQFGKRNMFDDNCDTCWNSDHGSPQFVALEFPKPVSCFPMETETYHTSYKILFLSSTDLYGRITIYQMEMIGMISK</sequence>
<dbReference type="Gene3D" id="2.60.120.260">
    <property type="entry name" value="Galactose-binding domain-like"/>
    <property type="match status" value="1"/>
</dbReference>
<evidence type="ECO:0000313" key="1">
    <source>
        <dbReference type="EnsemblMetazoa" id="XP_019852301.1"/>
    </source>
</evidence>
<dbReference type="InterPro" id="IPR008979">
    <property type="entry name" value="Galactose-bd-like_sf"/>
</dbReference>
<dbReference type="EnsemblMetazoa" id="XM_019996742.1">
    <property type="protein sequence ID" value="XP_019852301.1"/>
    <property type="gene ID" value="LOC100640288"/>
</dbReference>